<feature type="chain" id="PRO_5020679914" description="DUF4595 domain-containing protein" evidence="1">
    <location>
        <begin position="20"/>
        <end position="266"/>
    </location>
</feature>
<gene>
    <name evidence="2" type="ORF">EPD60_05155</name>
</gene>
<proteinExistence type="predicted"/>
<organism evidence="2 3">
    <name type="scientific">Flaviaesturariibacter flavus</name>
    <dbReference type="NCBI Taxonomy" id="2502780"/>
    <lineage>
        <taxon>Bacteria</taxon>
        <taxon>Pseudomonadati</taxon>
        <taxon>Bacteroidota</taxon>
        <taxon>Chitinophagia</taxon>
        <taxon>Chitinophagales</taxon>
        <taxon>Chitinophagaceae</taxon>
        <taxon>Flaviaestuariibacter</taxon>
    </lineage>
</organism>
<dbReference type="RefSeq" id="WP_131447534.1">
    <property type="nucleotide sequence ID" value="NZ_SJZI01000008.1"/>
</dbReference>
<sequence length="266" mass="29514">MKKLLFASALLALLSGCMKFEEYKLNSQINGCKISTMYLYGPATGTLSDTARFTWTGNDITRVSLSSMHYDLAYSGNVVVGRTFYSGAAAQPFQYDQFGYNPSLQLTRFARFEKDMNGAFYQSDSTALQYSGSMLTGFSQWTSSGGAAPLVLSRRREYSYTGGNLSEVREIEYRNGAAVDTTRTSLQTNNDPNWFLSINPRFWAAGPLSAFGDIDALEQTQLQHALERQTTGGLPTIYSYSLDDKGNLAEHKVNGQVAARYFYNCP</sequence>
<evidence type="ECO:0000256" key="1">
    <source>
        <dbReference type="SAM" id="SignalP"/>
    </source>
</evidence>
<dbReference type="EMBL" id="SJZI01000008">
    <property type="protein sequence ID" value="TCJ17583.1"/>
    <property type="molecule type" value="Genomic_DNA"/>
</dbReference>
<reference evidence="2 3" key="1">
    <citation type="submission" date="2019-03" db="EMBL/GenBank/DDBJ databases">
        <authorList>
            <person name="Kim M.K.M."/>
        </authorList>
    </citation>
    <scope>NUCLEOTIDE SEQUENCE [LARGE SCALE GENOMIC DNA]</scope>
    <source>
        <strain evidence="2 3">17J68-12</strain>
    </source>
</reference>
<evidence type="ECO:0000313" key="3">
    <source>
        <dbReference type="Proteomes" id="UP000295334"/>
    </source>
</evidence>
<evidence type="ECO:0008006" key="4">
    <source>
        <dbReference type="Google" id="ProtNLM"/>
    </source>
</evidence>
<dbReference type="Proteomes" id="UP000295334">
    <property type="component" value="Unassembled WGS sequence"/>
</dbReference>
<dbReference type="PROSITE" id="PS51257">
    <property type="entry name" value="PROKAR_LIPOPROTEIN"/>
    <property type="match status" value="1"/>
</dbReference>
<accession>A0A4R1BJU3</accession>
<comment type="caution">
    <text evidence="2">The sequence shown here is derived from an EMBL/GenBank/DDBJ whole genome shotgun (WGS) entry which is preliminary data.</text>
</comment>
<keyword evidence="1" id="KW-0732">Signal</keyword>
<keyword evidence="3" id="KW-1185">Reference proteome</keyword>
<dbReference type="AlphaFoldDB" id="A0A4R1BJU3"/>
<protein>
    <recommendedName>
        <fullName evidence="4">DUF4595 domain-containing protein</fullName>
    </recommendedName>
</protein>
<feature type="signal peptide" evidence="1">
    <location>
        <begin position="1"/>
        <end position="19"/>
    </location>
</feature>
<name>A0A4R1BJU3_9BACT</name>
<evidence type="ECO:0000313" key="2">
    <source>
        <dbReference type="EMBL" id="TCJ17583.1"/>
    </source>
</evidence>